<evidence type="ECO:0000313" key="4">
    <source>
        <dbReference type="Proteomes" id="UP000602905"/>
    </source>
</evidence>
<evidence type="ECO:0000313" key="3">
    <source>
        <dbReference type="EMBL" id="KAF8700579.1"/>
    </source>
</evidence>
<dbReference type="Proteomes" id="UP000602905">
    <property type="component" value="Unassembled WGS sequence"/>
</dbReference>
<protein>
    <recommendedName>
        <fullName evidence="2">DUF6535 domain-containing protein</fullName>
    </recommendedName>
</protein>
<evidence type="ECO:0000256" key="1">
    <source>
        <dbReference type="SAM" id="Phobius"/>
    </source>
</evidence>
<proteinExistence type="predicted"/>
<dbReference type="Pfam" id="PF20153">
    <property type="entry name" value="DUF6535"/>
    <property type="match status" value="1"/>
</dbReference>
<organism evidence="3 4">
    <name type="scientific">Rhizoctonia solani</name>
    <dbReference type="NCBI Taxonomy" id="456999"/>
    <lineage>
        <taxon>Eukaryota</taxon>
        <taxon>Fungi</taxon>
        <taxon>Dikarya</taxon>
        <taxon>Basidiomycota</taxon>
        <taxon>Agaricomycotina</taxon>
        <taxon>Agaricomycetes</taxon>
        <taxon>Cantharellales</taxon>
        <taxon>Ceratobasidiaceae</taxon>
        <taxon>Rhizoctonia</taxon>
    </lineage>
</organism>
<feature type="domain" description="DUF6535" evidence="2">
    <location>
        <begin position="45"/>
        <end position="222"/>
    </location>
</feature>
<name>A0A8H7HMZ7_9AGAM</name>
<comment type="caution">
    <text evidence="3">The sequence shown here is derived from an EMBL/GenBank/DDBJ whole genome shotgun (WGS) entry which is preliminary data.</text>
</comment>
<dbReference type="AlphaFoldDB" id="A0A8H7HMZ7"/>
<sequence length="1040" mass="116777">MEPPLVSHKLGRCGETRNPNEEWKARCQDNCDDLGKELHPESPMWKIYAEEAREQDTELTAGYNKNLDTLLIFATLYSAILTAFLVDSRDLLEPDNEEITVTLLLSLVQSQRRVETGSPNPLSPPVEIPHFQPSRSARSINVLWFTSLILSLGVVMLAMLAKEWLVAFTSYKTRHAYKYTLQRQARFDSLKSWRMLPIIDFLPILLHFSYFLFLIGLIIRLWLLDRIVAYFTTLIGISGIMLYMGFVILGAAVVGCPYEAKLSGHIRSVLSLLNYKNLGGKPRVTKQLNEEHHAEQQDLYALQWFLDRGRDPATISTACQSLAGLKTLKLNQVHFNIGRSLGPGHYWTSQQSIKPYSTILKLGSRVLNRLKAATAKYYNELAICRGANAARYAIALSEIYPYALSWIKQSNQLVANIKRLDTIEKMNTDAYDIVNSVFHALDLVWEDKATSVAYTTDSYVHLTIAELKIIGHIVEYLEQDPALPQEISVNHIAIAMFETPGVVKFLRGPNLLADLRKRYHRALGRAALLIQDSFNISKDIPIASSTRMIYHTLSTIMDLVTVEQLHSDSPINQDLYSYDGEIIIPVSTATEHNIPRLISTRLGMRTGLLASIMSLWGPGAEGPHRSREVEIVALNLMSKIGPDLMNQWATRYGQQWLTFNQPPGPTERFPPNVSDNLLRRSIVSQLLEIANFSMIFLDHPNMYQLAEVALESLSCQADAQDGQSVIHEMLISHLDLLVLWVEKLQLYRPTEGPVVTEDTSANWVSVQLAKLLATKGPEGRTICRSFLEHSLQQSDHDSEKLTSIMTMMSAPQGSPLHTERLLYDITDYVTNTSGPYLTFLEAFTKNKGFDCLLSVGATNPMLAAGVTIDIVIHLTQSEKWIEQEVVYAFLQVVCLACNFPPQNWIHVSNVFIPSTISHLQRLQPSLEKFADTNTIHTIDLALRRLKAEAEYMTIEQSKIKAICDLTKIANAVQSSIKLSGPRRVPAAIHTTPNAWEARLQAALQPAKGREGGWSDDGRSMDEFHLQSAATSIMAIPGAMM</sequence>
<feature type="transmembrane region" description="Helical" evidence="1">
    <location>
        <begin position="201"/>
        <end position="223"/>
    </location>
</feature>
<feature type="transmembrane region" description="Helical" evidence="1">
    <location>
        <begin position="142"/>
        <end position="161"/>
    </location>
</feature>
<feature type="non-terminal residue" evidence="3">
    <location>
        <position position="1040"/>
    </location>
</feature>
<dbReference type="OrthoDB" id="3219854at2759"/>
<keyword evidence="1" id="KW-1133">Transmembrane helix</keyword>
<dbReference type="InterPro" id="IPR045338">
    <property type="entry name" value="DUF6535"/>
</dbReference>
<accession>A0A8H7HMZ7</accession>
<keyword evidence="1" id="KW-0812">Transmembrane</keyword>
<keyword evidence="1" id="KW-0472">Membrane</keyword>
<dbReference type="EMBL" id="JACYCD010000215">
    <property type="protein sequence ID" value="KAF8700579.1"/>
    <property type="molecule type" value="Genomic_DNA"/>
</dbReference>
<gene>
    <name evidence="3" type="ORF">RHS03_06625</name>
</gene>
<evidence type="ECO:0000259" key="2">
    <source>
        <dbReference type="Pfam" id="PF20153"/>
    </source>
</evidence>
<reference evidence="3" key="1">
    <citation type="submission" date="2020-09" db="EMBL/GenBank/DDBJ databases">
        <title>Comparative genome analyses of four rice-infecting Rhizoctonia solani isolates reveal extensive enrichment of homogalacturonan modification genes.</title>
        <authorList>
            <person name="Lee D.-Y."/>
            <person name="Jeon J."/>
            <person name="Kim K.-T."/>
            <person name="Cheong K."/>
            <person name="Song H."/>
            <person name="Choi G."/>
            <person name="Ko J."/>
            <person name="Opiyo S.O."/>
            <person name="Zuo S."/>
            <person name="Madhav S."/>
            <person name="Lee Y.-H."/>
            <person name="Wang G.-L."/>
        </authorList>
    </citation>
    <scope>NUCLEOTIDE SEQUENCE</scope>
    <source>
        <strain evidence="3">AG1-IA WGL</strain>
    </source>
</reference>
<feature type="transmembrane region" description="Helical" evidence="1">
    <location>
        <begin position="230"/>
        <end position="254"/>
    </location>
</feature>
<feature type="transmembrane region" description="Helical" evidence="1">
    <location>
        <begin position="69"/>
        <end position="86"/>
    </location>
</feature>